<organism evidence="13 14">
    <name type="scientific">Ancylostoma caninum</name>
    <name type="common">Dog hookworm</name>
    <dbReference type="NCBI Taxonomy" id="29170"/>
    <lineage>
        <taxon>Eukaryota</taxon>
        <taxon>Metazoa</taxon>
        <taxon>Ecdysozoa</taxon>
        <taxon>Nematoda</taxon>
        <taxon>Chromadorea</taxon>
        <taxon>Rhabditida</taxon>
        <taxon>Rhabditina</taxon>
        <taxon>Rhabditomorpha</taxon>
        <taxon>Strongyloidea</taxon>
        <taxon>Ancylostomatidae</taxon>
        <taxon>Ancylostomatinae</taxon>
        <taxon>Ancylostoma</taxon>
    </lineage>
</organism>
<dbReference type="Proteomes" id="UP000252519">
    <property type="component" value="Unassembled WGS sequence"/>
</dbReference>
<evidence type="ECO:0000256" key="6">
    <source>
        <dbReference type="ARBA" id="ARBA00023136"/>
    </source>
</evidence>
<name>A0A368GZ04_ANCCA</name>
<evidence type="ECO:0000256" key="9">
    <source>
        <dbReference type="ARBA" id="ARBA00023224"/>
    </source>
</evidence>
<evidence type="ECO:0000256" key="11">
    <source>
        <dbReference type="SAM" id="Phobius"/>
    </source>
</evidence>
<dbReference type="STRING" id="29170.A0A368GZ04"/>
<dbReference type="SUPFAM" id="SSF81321">
    <property type="entry name" value="Family A G protein-coupled receptor-like"/>
    <property type="match status" value="1"/>
</dbReference>
<evidence type="ECO:0000256" key="10">
    <source>
        <dbReference type="SAM" id="MobiDB-lite"/>
    </source>
</evidence>
<dbReference type="GO" id="GO:0004930">
    <property type="term" value="F:G protein-coupled receptor activity"/>
    <property type="evidence" value="ECO:0007669"/>
    <property type="project" value="UniProtKB-KW"/>
</dbReference>
<dbReference type="PANTHER" id="PTHR24248:SF125">
    <property type="entry name" value="DOPAMINE D2-LIKE RECEPTOR"/>
    <property type="match status" value="1"/>
</dbReference>
<evidence type="ECO:0000313" key="14">
    <source>
        <dbReference type="Proteomes" id="UP000252519"/>
    </source>
</evidence>
<dbReference type="InterPro" id="IPR000276">
    <property type="entry name" value="GPCR_Rhodpsn"/>
</dbReference>
<comment type="caution">
    <text evidence="13">The sequence shown here is derived from an EMBL/GenBank/DDBJ whole genome shotgun (WGS) entry which is preliminary data.</text>
</comment>
<reference evidence="13 14" key="1">
    <citation type="submission" date="2014-10" db="EMBL/GenBank/DDBJ databases">
        <title>Draft genome of the hookworm Ancylostoma caninum.</title>
        <authorList>
            <person name="Mitreva M."/>
        </authorList>
    </citation>
    <scope>NUCLEOTIDE SEQUENCE [LARGE SCALE GENOMIC DNA]</scope>
    <source>
        <strain evidence="13 14">Baltimore</strain>
    </source>
</reference>
<keyword evidence="7" id="KW-1015">Disulfide bond</keyword>
<evidence type="ECO:0000256" key="5">
    <source>
        <dbReference type="ARBA" id="ARBA00023040"/>
    </source>
</evidence>
<gene>
    <name evidence="13" type="ORF">ANCCAN_04383</name>
</gene>
<feature type="transmembrane region" description="Helical" evidence="11">
    <location>
        <begin position="20"/>
        <end position="40"/>
    </location>
</feature>
<dbReference type="AlphaFoldDB" id="A0A368GZ04"/>
<keyword evidence="2" id="KW-1003">Cell membrane</keyword>
<keyword evidence="3 11" id="KW-0812">Transmembrane</keyword>
<accession>A0A368GZ04</accession>
<dbReference type="PROSITE" id="PS50262">
    <property type="entry name" value="G_PROTEIN_RECEP_F1_2"/>
    <property type="match status" value="1"/>
</dbReference>
<keyword evidence="14" id="KW-1185">Reference proteome</keyword>
<feature type="domain" description="G-protein coupled receptors family 1 profile" evidence="12">
    <location>
        <begin position="1"/>
        <end position="222"/>
    </location>
</feature>
<dbReference type="Pfam" id="PF00001">
    <property type="entry name" value="7tm_1"/>
    <property type="match status" value="1"/>
</dbReference>
<dbReference type="GO" id="GO:0005886">
    <property type="term" value="C:plasma membrane"/>
    <property type="evidence" value="ECO:0007669"/>
    <property type="project" value="UniProtKB-SubCell"/>
</dbReference>
<evidence type="ECO:0000256" key="3">
    <source>
        <dbReference type="ARBA" id="ARBA00022692"/>
    </source>
</evidence>
<evidence type="ECO:0000256" key="7">
    <source>
        <dbReference type="ARBA" id="ARBA00023157"/>
    </source>
</evidence>
<dbReference type="PANTHER" id="PTHR24248">
    <property type="entry name" value="ADRENERGIC RECEPTOR-RELATED G-PROTEIN COUPLED RECEPTOR"/>
    <property type="match status" value="1"/>
</dbReference>
<evidence type="ECO:0000256" key="2">
    <source>
        <dbReference type="ARBA" id="ARBA00022475"/>
    </source>
</evidence>
<evidence type="ECO:0000256" key="8">
    <source>
        <dbReference type="ARBA" id="ARBA00023170"/>
    </source>
</evidence>
<dbReference type="EMBL" id="JOJR01000032">
    <property type="protein sequence ID" value="RCN49611.1"/>
    <property type="molecule type" value="Genomic_DNA"/>
</dbReference>
<comment type="subcellular location">
    <subcellularLocation>
        <location evidence="1">Cell membrane</location>
        <topology evidence="1">Multi-pass membrane protein</topology>
    </subcellularLocation>
</comment>
<dbReference type="OrthoDB" id="5957871at2759"/>
<dbReference type="Gene3D" id="1.20.1070.10">
    <property type="entry name" value="Rhodopsin 7-helix transmembrane proteins"/>
    <property type="match status" value="2"/>
</dbReference>
<feature type="transmembrane region" description="Helical" evidence="11">
    <location>
        <begin position="171"/>
        <end position="191"/>
    </location>
</feature>
<proteinExistence type="predicted"/>
<keyword evidence="9" id="KW-0807">Transducer</keyword>
<evidence type="ECO:0000259" key="12">
    <source>
        <dbReference type="PROSITE" id="PS50262"/>
    </source>
</evidence>
<protein>
    <recommendedName>
        <fullName evidence="12">G-protein coupled receptors family 1 profile domain-containing protein</fullName>
    </recommendedName>
</protein>
<evidence type="ECO:0000256" key="1">
    <source>
        <dbReference type="ARBA" id="ARBA00004651"/>
    </source>
</evidence>
<dbReference type="InterPro" id="IPR017452">
    <property type="entry name" value="GPCR_Rhodpsn_7TM"/>
</dbReference>
<feature type="region of interest" description="Disordered" evidence="10">
    <location>
        <begin position="138"/>
        <end position="161"/>
    </location>
</feature>
<evidence type="ECO:0000256" key="4">
    <source>
        <dbReference type="ARBA" id="ARBA00022989"/>
    </source>
</evidence>
<evidence type="ECO:0000313" key="13">
    <source>
        <dbReference type="EMBL" id="RCN49611.1"/>
    </source>
</evidence>
<keyword evidence="8" id="KW-0675">Receptor</keyword>
<keyword evidence="6 11" id="KW-0472">Membrane</keyword>
<sequence>MLILKKKENHRTSNFSLQVFSTATAFYIPLIAIICVYWKIMRAAKKRFKRERDRRTVIRPPNDQGNEKSAPLILKKNKKIQIPSPPTLVTHVERSEECRNKKSLAVESSTSTQSEEDRTTVNHGFSEQETKLDDIIQQGNGKPMRPMIGRKKRRTKETAETKRERKAWRTLAIITGTFVACWTPFFLVSLYRPICRCTIPRALETITAWLGYLNSALNPIIYTVFSQDFRGAFKKIIKRLCLLKEY</sequence>
<dbReference type="PRINTS" id="PR00237">
    <property type="entry name" value="GPCRRHODOPSN"/>
</dbReference>
<keyword evidence="4 11" id="KW-1133">Transmembrane helix</keyword>
<keyword evidence="5" id="KW-0297">G-protein coupled receptor</keyword>
<feature type="region of interest" description="Disordered" evidence="10">
    <location>
        <begin position="100"/>
        <end position="123"/>
    </location>
</feature>